<evidence type="ECO:0000256" key="4">
    <source>
        <dbReference type="ARBA" id="ARBA00023125"/>
    </source>
</evidence>
<feature type="domain" description="Response regulatory" evidence="6">
    <location>
        <begin position="6"/>
        <end position="119"/>
    </location>
</feature>
<dbReference type="FunFam" id="3.40.50.2300:FF:000001">
    <property type="entry name" value="DNA-binding response regulator PhoB"/>
    <property type="match status" value="1"/>
</dbReference>
<comment type="caution">
    <text evidence="7">The sequence shown here is derived from an EMBL/GenBank/DDBJ whole genome shotgun (WGS) entry which is preliminary data.</text>
</comment>
<sequence>MGKCPLILVVDDEEPILKLLRVNLSLEGYRVITALDGISALTLLEEQEPDLIILDIIMPRLDGFQTLDLIRQRSSVPVIMLTAKDDVISLQHTLIAGADDYLTKPFSILELIARIRAKLRRVGSIGKRI</sequence>
<dbReference type="InterPro" id="IPR039420">
    <property type="entry name" value="WalR-like"/>
</dbReference>
<reference evidence="7" key="1">
    <citation type="journal article" date="2014" name="Front. Microbiol.">
        <title>High frequency of phylogenetically diverse reductive dehalogenase-homologous genes in deep subseafloor sedimentary metagenomes.</title>
        <authorList>
            <person name="Kawai M."/>
            <person name="Futagami T."/>
            <person name="Toyoda A."/>
            <person name="Takaki Y."/>
            <person name="Nishi S."/>
            <person name="Hori S."/>
            <person name="Arai W."/>
            <person name="Tsubouchi T."/>
            <person name="Morono Y."/>
            <person name="Uchiyama I."/>
            <person name="Ito T."/>
            <person name="Fujiyama A."/>
            <person name="Inagaki F."/>
            <person name="Takami H."/>
        </authorList>
    </citation>
    <scope>NUCLEOTIDE SEQUENCE</scope>
    <source>
        <strain evidence="7">Expedition CK06-06</strain>
    </source>
</reference>
<proteinExistence type="predicted"/>
<protein>
    <recommendedName>
        <fullName evidence="6">Response regulatory domain-containing protein</fullName>
    </recommendedName>
</protein>
<dbReference type="EMBL" id="BARU01019777">
    <property type="protein sequence ID" value="GAH56740.1"/>
    <property type="molecule type" value="Genomic_DNA"/>
</dbReference>
<dbReference type="Gene3D" id="3.40.50.2300">
    <property type="match status" value="1"/>
</dbReference>
<evidence type="ECO:0000256" key="1">
    <source>
        <dbReference type="ARBA" id="ARBA00022553"/>
    </source>
</evidence>
<dbReference type="PROSITE" id="PS50110">
    <property type="entry name" value="RESPONSE_REGULATORY"/>
    <property type="match status" value="1"/>
</dbReference>
<keyword evidence="2" id="KW-0902">Two-component regulatory system</keyword>
<name>X1HI46_9ZZZZ</name>
<dbReference type="GO" id="GO:0006355">
    <property type="term" value="P:regulation of DNA-templated transcription"/>
    <property type="evidence" value="ECO:0007669"/>
    <property type="project" value="TreeGrafter"/>
</dbReference>
<dbReference type="GO" id="GO:0005829">
    <property type="term" value="C:cytosol"/>
    <property type="evidence" value="ECO:0007669"/>
    <property type="project" value="TreeGrafter"/>
</dbReference>
<dbReference type="AlphaFoldDB" id="X1HI46"/>
<dbReference type="GO" id="GO:0032993">
    <property type="term" value="C:protein-DNA complex"/>
    <property type="evidence" value="ECO:0007669"/>
    <property type="project" value="TreeGrafter"/>
</dbReference>
<dbReference type="Pfam" id="PF00072">
    <property type="entry name" value="Response_reg"/>
    <property type="match status" value="1"/>
</dbReference>
<dbReference type="GO" id="GO:0000976">
    <property type="term" value="F:transcription cis-regulatory region binding"/>
    <property type="evidence" value="ECO:0007669"/>
    <property type="project" value="TreeGrafter"/>
</dbReference>
<dbReference type="SMART" id="SM00448">
    <property type="entry name" value="REC"/>
    <property type="match status" value="1"/>
</dbReference>
<accession>X1HI46</accession>
<dbReference type="InterPro" id="IPR001789">
    <property type="entry name" value="Sig_transdc_resp-reg_receiver"/>
</dbReference>
<keyword evidence="1" id="KW-0597">Phosphoprotein</keyword>
<keyword evidence="5" id="KW-0804">Transcription</keyword>
<dbReference type="GO" id="GO:0000156">
    <property type="term" value="F:phosphorelay response regulator activity"/>
    <property type="evidence" value="ECO:0007669"/>
    <property type="project" value="TreeGrafter"/>
</dbReference>
<dbReference type="InterPro" id="IPR011006">
    <property type="entry name" value="CheY-like_superfamily"/>
</dbReference>
<evidence type="ECO:0000256" key="3">
    <source>
        <dbReference type="ARBA" id="ARBA00023015"/>
    </source>
</evidence>
<keyword evidence="4" id="KW-0238">DNA-binding</keyword>
<dbReference type="SUPFAM" id="SSF52172">
    <property type="entry name" value="CheY-like"/>
    <property type="match status" value="1"/>
</dbReference>
<evidence type="ECO:0000313" key="7">
    <source>
        <dbReference type="EMBL" id="GAH56740.1"/>
    </source>
</evidence>
<dbReference type="PANTHER" id="PTHR48111">
    <property type="entry name" value="REGULATOR OF RPOS"/>
    <property type="match status" value="1"/>
</dbReference>
<evidence type="ECO:0000256" key="2">
    <source>
        <dbReference type="ARBA" id="ARBA00023012"/>
    </source>
</evidence>
<gene>
    <name evidence="7" type="ORF">S03H2_32547</name>
</gene>
<organism evidence="7">
    <name type="scientific">marine sediment metagenome</name>
    <dbReference type="NCBI Taxonomy" id="412755"/>
    <lineage>
        <taxon>unclassified sequences</taxon>
        <taxon>metagenomes</taxon>
        <taxon>ecological metagenomes</taxon>
    </lineage>
</organism>
<evidence type="ECO:0000259" key="6">
    <source>
        <dbReference type="PROSITE" id="PS50110"/>
    </source>
</evidence>
<keyword evidence="3" id="KW-0805">Transcription regulation</keyword>
<dbReference type="PANTHER" id="PTHR48111:SF40">
    <property type="entry name" value="PHOSPHATE REGULON TRANSCRIPTIONAL REGULATORY PROTEIN PHOB"/>
    <property type="match status" value="1"/>
</dbReference>
<evidence type="ECO:0000256" key="5">
    <source>
        <dbReference type="ARBA" id="ARBA00023163"/>
    </source>
</evidence>